<dbReference type="RefSeq" id="WP_119900656.1">
    <property type="nucleotide sequence ID" value="NZ_QNRC01000051.1"/>
</dbReference>
<dbReference type="Pfam" id="PF13356">
    <property type="entry name" value="Arm-DNA-bind_3"/>
    <property type="match status" value="1"/>
</dbReference>
<dbReference type="InterPro" id="IPR010998">
    <property type="entry name" value="Integrase_recombinase_N"/>
</dbReference>
<keyword evidence="3" id="KW-0238">DNA-binding</keyword>
<dbReference type="InterPro" id="IPR013762">
    <property type="entry name" value="Integrase-like_cat_sf"/>
</dbReference>
<dbReference type="SUPFAM" id="SSF56349">
    <property type="entry name" value="DNA breaking-rejoining enzymes"/>
    <property type="match status" value="1"/>
</dbReference>
<keyword evidence="4" id="KW-0233">DNA recombination</keyword>
<dbReference type="Gene3D" id="1.10.443.10">
    <property type="entry name" value="Intergrase catalytic core"/>
    <property type="match status" value="1"/>
</dbReference>
<dbReference type="AlphaFoldDB" id="A0A418ZWJ8"/>
<dbReference type="PANTHER" id="PTHR30629:SF2">
    <property type="entry name" value="PROPHAGE INTEGRASE INTS-RELATED"/>
    <property type="match status" value="1"/>
</dbReference>
<dbReference type="CDD" id="cd00801">
    <property type="entry name" value="INT_P4_C"/>
    <property type="match status" value="1"/>
</dbReference>
<dbReference type="Pfam" id="PF22022">
    <property type="entry name" value="Phage_int_M"/>
    <property type="match status" value="1"/>
</dbReference>
<proteinExistence type="inferred from homology"/>
<dbReference type="GO" id="GO:0015074">
    <property type="term" value="P:DNA integration"/>
    <property type="evidence" value="ECO:0007669"/>
    <property type="project" value="UniProtKB-KW"/>
</dbReference>
<dbReference type="Proteomes" id="UP000283587">
    <property type="component" value="Unassembled WGS sequence"/>
</dbReference>
<evidence type="ECO:0000313" key="6">
    <source>
        <dbReference type="EMBL" id="RJL04869.1"/>
    </source>
</evidence>
<sequence length="396" mass="43636">MRTSNRLSAKGAATLGPGKYADGAGLWLVKEETARGKWVLRVTVHGRRREMGLGAFPAVSLAEARKHADAARAKVRAGLDPIKERQRERREASRNLHLLKDVALDAFESRKAELKGDGKAGRWFSPLERHILPKLGKVPIADIDQVDIRDCLAPIWHAKAATAEKALGRLSICLKHAAALGLQVDLQAPEKARALLGRSRHRVENIPAMPWKDVPAFYASLSNGTVAHMALRLLILTGVRSSPLRFLHESQIDGDVWTIPAEAMKGRRDATADFRVPLVPEALAVIEAAQAHARDGFLFPSVRKGVISDATMARLMERREMDARPHGFRSSLRDWLAEAAGAPHEVAETMLGHVVGGSVERAYRHTDFLEQRRALLARWAQHVTGQSGRVVELVRA</sequence>
<dbReference type="Pfam" id="PF00589">
    <property type="entry name" value="Phage_integrase"/>
    <property type="match status" value="1"/>
</dbReference>
<evidence type="ECO:0000313" key="7">
    <source>
        <dbReference type="Proteomes" id="UP000283587"/>
    </source>
</evidence>
<dbReference type="PANTHER" id="PTHR30629">
    <property type="entry name" value="PROPHAGE INTEGRASE"/>
    <property type="match status" value="1"/>
</dbReference>
<evidence type="ECO:0000256" key="4">
    <source>
        <dbReference type="ARBA" id="ARBA00023172"/>
    </source>
</evidence>
<evidence type="ECO:0000256" key="2">
    <source>
        <dbReference type="ARBA" id="ARBA00022908"/>
    </source>
</evidence>
<gene>
    <name evidence="6" type="ORF">D3P05_20585</name>
</gene>
<dbReference type="EMBL" id="QZEW01000125">
    <property type="protein sequence ID" value="RJL04869.1"/>
    <property type="molecule type" value="Genomic_DNA"/>
</dbReference>
<dbReference type="InterPro" id="IPR011010">
    <property type="entry name" value="DNA_brk_join_enz"/>
</dbReference>
<name>A0A418ZWJ8_9RHOB</name>
<dbReference type="InterPro" id="IPR050808">
    <property type="entry name" value="Phage_Integrase"/>
</dbReference>
<dbReference type="Gene3D" id="1.10.150.130">
    <property type="match status" value="1"/>
</dbReference>
<keyword evidence="7" id="KW-1185">Reference proteome</keyword>
<keyword evidence="2" id="KW-0229">DNA integration</keyword>
<dbReference type="InterPro" id="IPR053876">
    <property type="entry name" value="Phage_int_M"/>
</dbReference>
<dbReference type="InterPro" id="IPR002104">
    <property type="entry name" value="Integrase_catalytic"/>
</dbReference>
<evidence type="ECO:0000256" key="3">
    <source>
        <dbReference type="ARBA" id="ARBA00023125"/>
    </source>
</evidence>
<dbReference type="GO" id="GO:0006310">
    <property type="term" value="P:DNA recombination"/>
    <property type="evidence" value="ECO:0007669"/>
    <property type="project" value="UniProtKB-KW"/>
</dbReference>
<protein>
    <submittedName>
        <fullName evidence="6">Site-specific integrase</fullName>
    </submittedName>
</protein>
<feature type="domain" description="Tyr recombinase" evidence="5">
    <location>
        <begin position="204"/>
        <end position="376"/>
    </location>
</feature>
<dbReference type="OrthoDB" id="9795573at2"/>
<comment type="similarity">
    <text evidence="1">Belongs to the 'phage' integrase family.</text>
</comment>
<comment type="caution">
    <text evidence="6">The sequence shown here is derived from an EMBL/GenBank/DDBJ whole genome shotgun (WGS) entry which is preliminary data.</text>
</comment>
<organism evidence="6 7">
    <name type="scientific">Paracoccus siganidrum</name>
    <dbReference type="NCBI Taxonomy" id="1276757"/>
    <lineage>
        <taxon>Bacteria</taxon>
        <taxon>Pseudomonadati</taxon>
        <taxon>Pseudomonadota</taxon>
        <taxon>Alphaproteobacteria</taxon>
        <taxon>Rhodobacterales</taxon>
        <taxon>Paracoccaceae</taxon>
        <taxon>Paracoccus</taxon>
    </lineage>
</organism>
<dbReference type="InterPro" id="IPR038488">
    <property type="entry name" value="Integrase_DNA-bd_sf"/>
</dbReference>
<dbReference type="Gene3D" id="3.30.160.390">
    <property type="entry name" value="Integrase, DNA-binding domain"/>
    <property type="match status" value="1"/>
</dbReference>
<dbReference type="InterPro" id="IPR025166">
    <property type="entry name" value="Integrase_DNA_bind_dom"/>
</dbReference>
<dbReference type="GO" id="GO:0003677">
    <property type="term" value="F:DNA binding"/>
    <property type="evidence" value="ECO:0007669"/>
    <property type="project" value="UniProtKB-KW"/>
</dbReference>
<evidence type="ECO:0000259" key="5">
    <source>
        <dbReference type="PROSITE" id="PS51898"/>
    </source>
</evidence>
<accession>A0A418ZWJ8</accession>
<evidence type="ECO:0000256" key="1">
    <source>
        <dbReference type="ARBA" id="ARBA00008857"/>
    </source>
</evidence>
<reference evidence="7" key="1">
    <citation type="submission" date="2018-09" db="EMBL/GenBank/DDBJ databases">
        <title>Paracoccus onubensis nov. sp. a moderate halophilic bacterium isolated from Gruta de las Maravillas (Aracena, Spain).</title>
        <authorList>
            <person name="Jurado V."/>
            <person name="Gutierrez-Patricio S."/>
            <person name="Gonzalez-Pimentel J.L."/>
            <person name="Miller A.Z."/>
            <person name="Laiz L."/>
            <person name="Saiz-Jimenez C."/>
        </authorList>
    </citation>
    <scope>NUCLEOTIDE SEQUENCE [LARGE SCALE GENOMIC DNA]</scope>
    <source>
        <strain evidence="7">DSM 26381</strain>
    </source>
</reference>
<dbReference type="PROSITE" id="PS51898">
    <property type="entry name" value="TYR_RECOMBINASE"/>
    <property type="match status" value="1"/>
</dbReference>